<name>A0ABT7K1I5_9HYPH</name>
<evidence type="ECO:0000256" key="5">
    <source>
        <dbReference type="ARBA" id="ARBA00023277"/>
    </source>
</evidence>
<dbReference type="Proteomes" id="UP001172645">
    <property type="component" value="Unassembled WGS sequence"/>
</dbReference>
<sequence>MNYRMPHSDGTHMKLNDALQACPLIAVLRWITPEEVEGVTGALVEAGFRLIEVPLNSPNPYVSIERIASRFGDTAVIGAGTVMSPESVARVGDAGGRLIVMPHADAAVIRATREHGFACFPGVATPTEGFSALAAGADGLKIFPAEAISPAVLKAWRAVFTKEVPLMPTGGITPETMASWVKVGASGFGIGGNLYRPGKSVGEIRSAAQSFINAWRDAVRASA</sequence>
<dbReference type="EC" id="4.1.2.21" evidence="6"/>
<dbReference type="InterPro" id="IPR013785">
    <property type="entry name" value="Aldolase_TIM"/>
</dbReference>
<dbReference type="PANTHER" id="PTHR30246">
    <property type="entry name" value="2-KETO-3-DEOXY-6-PHOSPHOGLUCONATE ALDOLASE"/>
    <property type="match status" value="1"/>
</dbReference>
<dbReference type="Pfam" id="PF01081">
    <property type="entry name" value="Aldolase"/>
    <property type="match status" value="1"/>
</dbReference>
<gene>
    <name evidence="6" type="ORF">PY649_26570</name>
</gene>
<keyword evidence="4 6" id="KW-0456">Lyase</keyword>
<evidence type="ECO:0000256" key="4">
    <source>
        <dbReference type="ARBA" id="ARBA00023239"/>
    </source>
</evidence>
<evidence type="ECO:0000313" key="7">
    <source>
        <dbReference type="Proteomes" id="UP001172645"/>
    </source>
</evidence>
<evidence type="ECO:0000256" key="3">
    <source>
        <dbReference type="ARBA" id="ARBA00011233"/>
    </source>
</evidence>
<proteinExistence type="inferred from homology"/>
<organism evidence="6 7">
    <name type="scientific">Rhizobium mayense</name>
    <dbReference type="NCBI Taxonomy" id="1312184"/>
    <lineage>
        <taxon>Bacteria</taxon>
        <taxon>Pseudomonadati</taxon>
        <taxon>Pseudomonadota</taxon>
        <taxon>Alphaproteobacteria</taxon>
        <taxon>Hyphomicrobiales</taxon>
        <taxon>Rhizobiaceae</taxon>
        <taxon>Rhizobium/Agrobacterium group</taxon>
        <taxon>Rhizobium</taxon>
    </lineage>
</organism>
<keyword evidence="7" id="KW-1185">Reference proteome</keyword>
<dbReference type="CDD" id="cd00452">
    <property type="entry name" value="KDPG_aldolase"/>
    <property type="match status" value="1"/>
</dbReference>
<dbReference type="RefSeq" id="WP_285871856.1">
    <property type="nucleotide sequence ID" value="NZ_JARFYM010000030.1"/>
</dbReference>
<keyword evidence="5" id="KW-0119">Carbohydrate metabolism</keyword>
<dbReference type="SUPFAM" id="SSF51569">
    <property type="entry name" value="Aldolase"/>
    <property type="match status" value="1"/>
</dbReference>
<accession>A0ABT7K1I5</accession>
<evidence type="ECO:0000313" key="6">
    <source>
        <dbReference type="EMBL" id="MDL2402464.1"/>
    </source>
</evidence>
<evidence type="ECO:0000256" key="1">
    <source>
        <dbReference type="ARBA" id="ARBA00004761"/>
    </source>
</evidence>
<dbReference type="InterPro" id="IPR000887">
    <property type="entry name" value="Aldlse_KDPG_KHG"/>
</dbReference>
<comment type="pathway">
    <text evidence="1">Carbohydrate acid metabolism.</text>
</comment>
<evidence type="ECO:0000256" key="2">
    <source>
        <dbReference type="ARBA" id="ARBA00006906"/>
    </source>
</evidence>
<dbReference type="NCBIfam" id="NF006600">
    <property type="entry name" value="PRK09140.1"/>
    <property type="match status" value="1"/>
</dbReference>
<reference evidence="6" key="1">
    <citation type="submission" date="2023-06" db="EMBL/GenBank/DDBJ databases">
        <title>Phylogenetic Diversity of Rhizobium strains.</title>
        <authorList>
            <person name="Moura F.T."/>
            <person name="Helene L.C.F."/>
            <person name="Hungria M."/>
        </authorList>
    </citation>
    <scope>NUCLEOTIDE SEQUENCE</scope>
    <source>
        <strain evidence="6">CCGE526</strain>
    </source>
</reference>
<comment type="caution">
    <text evidence="6">The sequence shown here is derived from an EMBL/GenBank/DDBJ whole genome shotgun (WGS) entry which is preliminary data.</text>
</comment>
<dbReference type="EMBL" id="JARFYM010000030">
    <property type="protein sequence ID" value="MDL2402464.1"/>
    <property type="molecule type" value="Genomic_DNA"/>
</dbReference>
<dbReference type="GO" id="GO:0008674">
    <property type="term" value="F:2-dehydro-3-deoxy-6-phosphogalactonate aldolase activity"/>
    <property type="evidence" value="ECO:0007669"/>
    <property type="project" value="UniProtKB-EC"/>
</dbReference>
<comment type="subunit">
    <text evidence="3">Homotrimer.</text>
</comment>
<protein>
    <submittedName>
        <fullName evidence="6">2-dehydro-3-deoxy-6-phosphogalactonate aldolase</fullName>
        <ecNumber evidence="6">4.1.2.21</ecNumber>
    </submittedName>
</protein>
<dbReference type="PANTHER" id="PTHR30246:SF1">
    <property type="entry name" value="2-DEHYDRO-3-DEOXY-6-PHOSPHOGALACTONATE ALDOLASE-RELATED"/>
    <property type="match status" value="1"/>
</dbReference>
<comment type="similarity">
    <text evidence="2">Belongs to the KHG/KDPG aldolase family.</text>
</comment>
<dbReference type="Gene3D" id="3.20.20.70">
    <property type="entry name" value="Aldolase class I"/>
    <property type="match status" value="1"/>
</dbReference>